<dbReference type="Proteomes" id="UP000501690">
    <property type="component" value="Linkage Group LG11"/>
</dbReference>
<dbReference type="EMBL" id="CP039355">
    <property type="protein sequence ID" value="QCE15531.1"/>
    <property type="molecule type" value="Genomic_DNA"/>
</dbReference>
<dbReference type="EMBL" id="CP039355">
    <property type="protein sequence ID" value="QCE15529.1"/>
    <property type="molecule type" value="Genomic_DNA"/>
</dbReference>
<keyword evidence="3" id="KW-1185">Reference proteome</keyword>
<evidence type="ECO:0000313" key="3">
    <source>
        <dbReference type="Proteomes" id="UP000501690"/>
    </source>
</evidence>
<protein>
    <submittedName>
        <fullName evidence="1">Uncharacterized protein</fullName>
    </submittedName>
</protein>
<evidence type="ECO:0000313" key="2">
    <source>
        <dbReference type="EMBL" id="QCE15531.1"/>
    </source>
</evidence>
<dbReference type="AlphaFoldDB" id="A0A4D6NSP5"/>
<evidence type="ECO:0000313" key="1">
    <source>
        <dbReference type="EMBL" id="QCE15529.1"/>
    </source>
</evidence>
<gene>
    <name evidence="1" type="ORF">DEO72_LG11g2540</name>
    <name evidence="2" type="ORF">DEO72_LG11g2542</name>
</gene>
<sequence>MLVATASVPDWLRVWAVEKWIAMKPCLTLSSELLEMFDALRVPNQCGEGSHNLRRLGNLHLQRRVTRSPTTKSIARTVWWCWKGGVLKCCWVAIRVRSRNEVLWNDNVVISCNEEGGNSEEWETARCGECGNETIKGWG</sequence>
<reference evidence="1 3" key="1">
    <citation type="submission" date="2019-04" db="EMBL/GenBank/DDBJ databases">
        <title>An improved genome assembly and genetic linkage map for asparagus bean, Vigna unguiculata ssp. sesquipedialis.</title>
        <authorList>
            <person name="Xia Q."/>
            <person name="Zhang R."/>
            <person name="Dong Y."/>
        </authorList>
    </citation>
    <scope>NUCLEOTIDE SEQUENCE [LARGE SCALE GENOMIC DNA]</scope>
    <source>
        <tissue evidence="1">Leaf</tissue>
    </source>
</reference>
<accession>A0A4D6NSP5</accession>
<proteinExistence type="predicted"/>
<name>A0A4D6NSP5_VIGUN</name>
<organism evidence="1 3">
    <name type="scientific">Vigna unguiculata</name>
    <name type="common">Cowpea</name>
    <dbReference type="NCBI Taxonomy" id="3917"/>
    <lineage>
        <taxon>Eukaryota</taxon>
        <taxon>Viridiplantae</taxon>
        <taxon>Streptophyta</taxon>
        <taxon>Embryophyta</taxon>
        <taxon>Tracheophyta</taxon>
        <taxon>Spermatophyta</taxon>
        <taxon>Magnoliopsida</taxon>
        <taxon>eudicotyledons</taxon>
        <taxon>Gunneridae</taxon>
        <taxon>Pentapetalae</taxon>
        <taxon>rosids</taxon>
        <taxon>fabids</taxon>
        <taxon>Fabales</taxon>
        <taxon>Fabaceae</taxon>
        <taxon>Papilionoideae</taxon>
        <taxon>50 kb inversion clade</taxon>
        <taxon>NPAAA clade</taxon>
        <taxon>indigoferoid/millettioid clade</taxon>
        <taxon>Phaseoleae</taxon>
        <taxon>Vigna</taxon>
    </lineage>
</organism>